<dbReference type="AlphaFoldDB" id="A0A6L3YY70"/>
<dbReference type="GO" id="GO:0032259">
    <property type="term" value="P:methylation"/>
    <property type="evidence" value="ECO:0007669"/>
    <property type="project" value="UniProtKB-KW"/>
</dbReference>
<proteinExistence type="predicted"/>
<dbReference type="Gene3D" id="3.40.1280.10">
    <property type="match status" value="1"/>
</dbReference>
<dbReference type="Pfam" id="PF04452">
    <property type="entry name" value="Methyltrans_RNA"/>
    <property type="match status" value="1"/>
</dbReference>
<feature type="domain" description="Ribosomal RNA small subunit methyltransferase E methyltransferase" evidence="3">
    <location>
        <begin position="4"/>
        <end position="42"/>
    </location>
</feature>
<comment type="caution">
    <text evidence="4">The sequence shown here is derived from an EMBL/GenBank/DDBJ whole genome shotgun (WGS) entry which is preliminary data.</text>
</comment>
<dbReference type="GO" id="GO:0008168">
    <property type="term" value="F:methyltransferase activity"/>
    <property type="evidence" value="ECO:0007669"/>
    <property type="project" value="UniProtKB-KW"/>
</dbReference>
<dbReference type="EMBL" id="WBWS01000099">
    <property type="protein sequence ID" value="KAB2754833.1"/>
    <property type="molecule type" value="Genomic_DNA"/>
</dbReference>
<feature type="non-terminal residue" evidence="4">
    <location>
        <position position="1"/>
    </location>
</feature>
<evidence type="ECO:0000256" key="2">
    <source>
        <dbReference type="ARBA" id="ARBA00022679"/>
    </source>
</evidence>
<keyword evidence="2 4" id="KW-0808">Transferase</keyword>
<evidence type="ECO:0000313" key="5">
    <source>
        <dbReference type="Proteomes" id="UP000481876"/>
    </source>
</evidence>
<keyword evidence="1 4" id="KW-0489">Methyltransferase</keyword>
<evidence type="ECO:0000313" key="4">
    <source>
        <dbReference type="EMBL" id="KAB2754833.1"/>
    </source>
</evidence>
<evidence type="ECO:0000256" key="1">
    <source>
        <dbReference type="ARBA" id="ARBA00022603"/>
    </source>
</evidence>
<organism evidence="4 5">
    <name type="scientific">Brucella anthropi</name>
    <name type="common">Ochrobactrum anthropi</name>
    <dbReference type="NCBI Taxonomy" id="529"/>
    <lineage>
        <taxon>Bacteria</taxon>
        <taxon>Pseudomonadati</taxon>
        <taxon>Pseudomonadota</taxon>
        <taxon>Alphaproteobacteria</taxon>
        <taxon>Hyphomicrobiales</taxon>
        <taxon>Brucellaceae</taxon>
        <taxon>Brucella/Ochrobactrum group</taxon>
        <taxon>Brucella</taxon>
    </lineage>
</organism>
<dbReference type="InterPro" id="IPR046886">
    <property type="entry name" value="RsmE_MTase_dom"/>
</dbReference>
<name>A0A6L3YY70_BRUAN</name>
<dbReference type="SUPFAM" id="SSF75217">
    <property type="entry name" value="alpha/beta knot"/>
    <property type="match status" value="1"/>
</dbReference>
<reference evidence="4 5" key="1">
    <citation type="submission" date="2019-09" db="EMBL/GenBank/DDBJ databases">
        <title>Taxonomic organization of the family Brucellaceae based on a phylogenomic approach.</title>
        <authorList>
            <person name="Leclercq S."/>
            <person name="Cloeckaert A."/>
            <person name="Zygmunt M.S."/>
        </authorList>
    </citation>
    <scope>NUCLEOTIDE SEQUENCE [LARGE SCALE GENOMIC DNA]</scope>
    <source>
        <strain evidence="4 5">LMG 3313</strain>
    </source>
</reference>
<sequence length="43" mass="4532">TILQKMAPGPVALLIGPEGGFSEDERQTLRNLPFVTAIPLGPS</sequence>
<gene>
    <name evidence="4" type="ORF">F9L04_26180</name>
</gene>
<evidence type="ECO:0000259" key="3">
    <source>
        <dbReference type="Pfam" id="PF04452"/>
    </source>
</evidence>
<dbReference type="Proteomes" id="UP000481876">
    <property type="component" value="Unassembled WGS sequence"/>
</dbReference>
<accession>A0A6L3YY70</accession>
<dbReference type="InterPro" id="IPR029028">
    <property type="entry name" value="Alpha/beta_knot_MTases"/>
</dbReference>
<protein>
    <submittedName>
        <fullName evidence="4">16S rRNA (Uracil(1498)-N(3))-methyltransferase</fullName>
    </submittedName>
</protein>
<dbReference type="InterPro" id="IPR029026">
    <property type="entry name" value="tRNA_m1G_MTases_N"/>
</dbReference>